<feature type="compositionally biased region" description="Polar residues" evidence="1">
    <location>
        <begin position="229"/>
        <end position="238"/>
    </location>
</feature>
<dbReference type="EMBL" id="UPTC01004076">
    <property type="protein sequence ID" value="VBB34776.1"/>
    <property type="molecule type" value="Genomic_DNA"/>
</dbReference>
<sequence>MAQTTDNKENLVNMGLSRITIPEYHVEDPFEHYEDNIKFILDAKGLPRSEELIKKLFLAYSGIRCVSKIQNLLYPESIETASWQTIRNLAIRVFQPSKSIFSARIDFIRMTRQTNESVLQFLEKVKNGAHLANFKTDVEERIRDQLIAGLNINELDHTLRIRFPNAMSEGLPLPLKTVVEMALSYEQTEREVELTKVVNKIRKPVNTNKGDGGKHNTYYSSVGHGGQGRNASQQSYAM</sequence>
<evidence type="ECO:0000313" key="3">
    <source>
        <dbReference type="Proteomes" id="UP000276991"/>
    </source>
</evidence>
<evidence type="ECO:0000256" key="1">
    <source>
        <dbReference type="SAM" id="MobiDB-lite"/>
    </source>
</evidence>
<protein>
    <recommendedName>
        <fullName evidence="4">Retrotransposon gag domain-containing protein</fullName>
    </recommendedName>
</protein>
<dbReference type="AlphaFoldDB" id="A0A498SMB3"/>
<dbReference type="OrthoDB" id="6778909at2759"/>
<feature type="non-terminal residue" evidence="2">
    <location>
        <position position="238"/>
    </location>
</feature>
<accession>A0A498SMB3</accession>
<evidence type="ECO:0008006" key="4">
    <source>
        <dbReference type="Google" id="ProtNLM"/>
    </source>
</evidence>
<gene>
    <name evidence="2" type="ORF">NAV_LOCUS9567</name>
</gene>
<organism evidence="2 3">
    <name type="scientific">Acanthocheilonema viteae</name>
    <name type="common">Filarial nematode worm</name>
    <name type="synonym">Dipetalonema viteae</name>
    <dbReference type="NCBI Taxonomy" id="6277"/>
    <lineage>
        <taxon>Eukaryota</taxon>
        <taxon>Metazoa</taxon>
        <taxon>Ecdysozoa</taxon>
        <taxon>Nematoda</taxon>
        <taxon>Chromadorea</taxon>
        <taxon>Rhabditida</taxon>
        <taxon>Spirurina</taxon>
        <taxon>Spiruromorpha</taxon>
        <taxon>Filarioidea</taxon>
        <taxon>Onchocercidae</taxon>
        <taxon>Acanthocheilonema</taxon>
    </lineage>
</organism>
<keyword evidence="3" id="KW-1185">Reference proteome</keyword>
<feature type="region of interest" description="Disordered" evidence="1">
    <location>
        <begin position="205"/>
        <end position="238"/>
    </location>
</feature>
<proteinExistence type="predicted"/>
<reference evidence="2 3" key="1">
    <citation type="submission" date="2018-08" db="EMBL/GenBank/DDBJ databases">
        <authorList>
            <person name="Laetsch R D."/>
            <person name="Stevens L."/>
            <person name="Kumar S."/>
            <person name="Blaxter L. M."/>
        </authorList>
    </citation>
    <scope>NUCLEOTIDE SEQUENCE [LARGE SCALE GENOMIC DNA]</scope>
</reference>
<name>A0A498SMB3_ACAVI</name>
<evidence type="ECO:0000313" key="2">
    <source>
        <dbReference type="EMBL" id="VBB34776.1"/>
    </source>
</evidence>
<dbReference type="Proteomes" id="UP000276991">
    <property type="component" value="Unassembled WGS sequence"/>
</dbReference>